<evidence type="ECO:0000313" key="7">
    <source>
        <dbReference type="Proteomes" id="UP000277498"/>
    </source>
</evidence>
<dbReference type="RefSeq" id="WP_124085276.1">
    <property type="nucleotide sequence ID" value="NZ_UXAW01000045.1"/>
</dbReference>
<reference evidence="6 7" key="1">
    <citation type="submission" date="2018-11" db="EMBL/GenBank/DDBJ databases">
        <authorList>
            <person name="Criscuolo A."/>
        </authorList>
    </citation>
    <scope>NUCLEOTIDE SEQUENCE [LARGE SCALE GENOMIC DNA]</scope>
    <source>
        <strain evidence="6">ACIP111625</strain>
    </source>
</reference>
<dbReference type="PANTHER" id="PTHR33254">
    <property type="entry name" value="4-HYDROXY-4-METHYL-2-OXOGLUTARATE ALDOLASE 3-RELATED"/>
    <property type="match status" value="1"/>
</dbReference>
<name>A0A3P5WGH5_9RHOB</name>
<evidence type="ECO:0000256" key="4">
    <source>
        <dbReference type="ARBA" id="ARBA00030169"/>
    </source>
</evidence>
<feature type="binding site" evidence="5">
    <location>
        <position position="130"/>
    </location>
    <ligand>
        <name>Mg(2+)</name>
        <dbReference type="ChEBI" id="CHEBI:18420"/>
    </ligand>
</feature>
<evidence type="ECO:0000256" key="1">
    <source>
        <dbReference type="ARBA" id="ARBA00001968"/>
    </source>
</evidence>
<evidence type="ECO:0000313" key="6">
    <source>
        <dbReference type="EMBL" id="VDC22673.1"/>
    </source>
</evidence>
<dbReference type="Pfam" id="PF03737">
    <property type="entry name" value="RraA-like"/>
    <property type="match status" value="1"/>
</dbReference>
<comment type="cofactor">
    <cofactor evidence="1">
        <name>a divalent metal cation</name>
        <dbReference type="ChEBI" id="CHEBI:60240"/>
    </cofactor>
</comment>
<keyword evidence="7" id="KW-1185">Reference proteome</keyword>
<evidence type="ECO:0000256" key="5">
    <source>
        <dbReference type="PIRSR" id="PIRSR605493-1"/>
    </source>
</evidence>
<organism evidence="6 7">
    <name type="scientific">Pseudogemmobacter humi</name>
    <dbReference type="NCBI Taxonomy" id="2483812"/>
    <lineage>
        <taxon>Bacteria</taxon>
        <taxon>Pseudomonadati</taxon>
        <taxon>Pseudomonadota</taxon>
        <taxon>Alphaproteobacteria</taxon>
        <taxon>Rhodobacterales</taxon>
        <taxon>Paracoccaceae</taxon>
        <taxon>Pseudogemmobacter</taxon>
    </lineage>
</organism>
<gene>
    <name evidence="6" type="primary">proA_2</name>
    <name evidence="6" type="ORF">XINFAN_00846</name>
</gene>
<dbReference type="SUPFAM" id="SSF89562">
    <property type="entry name" value="RraA-like"/>
    <property type="match status" value="1"/>
</dbReference>
<evidence type="ECO:0000256" key="3">
    <source>
        <dbReference type="ARBA" id="ARBA00029596"/>
    </source>
</evidence>
<sequence>MTNHVQKTAGSGRSGGDAELLARARALASATIADALDQLGLPGIMTGLARHSGQGRIAGFARTMQEQAAPYGSFRFEDFAVGRGFDSVGPDEILVADMGGVEISTLGGLAAETMSLRGAAGAVVDGGARDIEEIRRLGFTLASRCLTPRSGKGRVRVVSLDEPVICGGICVTPGDLVVIDDTGVIAIPAGAAERVLATAEDLDARDNAFSARLRAGESFTGIAASLRHA</sequence>
<feature type="binding site" evidence="5">
    <location>
        <begin position="107"/>
        <end position="110"/>
    </location>
    <ligand>
        <name>substrate</name>
    </ligand>
</feature>
<dbReference type="InterPro" id="IPR005493">
    <property type="entry name" value="RraA/RraA-like"/>
</dbReference>
<dbReference type="EMBL" id="UXAW01000045">
    <property type="protein sequence ID" value="VDC22673.1"/>
    <property type="molecule type" value="Genomic_DNA"/>
</dbReference>
<keyword evidence="5" id="KW-0479">Metal-binding</keyword>
<comment type="cofactor">
    <cofactor evidence="5">
        <name>Mg(2+)</name>
        <dbReference type="ChEBI" id="CHEBI:18420"/>
    </cofactor>
</comment>
<dbReference type="InterPro" id="IPR036704">
    <property type="entry name" value="RraA/RraA-like_sf"/>
</dbReference>
<keyword evidence="5" id="KW-0460">Magnesium</keyword>
<dbReference type="GO" id="GO:0046872">
    <property type="term" value="F:metal ion binding"/>
    <property type="evidence" value="ECO:0007669"/>
    <property type="project" value="UniProtKB-KW"/>
</dbReference>
<dbReference type="Gene3D" id="3.50.30.40">
    <property type="entry name" value="Ribonuclease E inhibitor RraA/RraA-like"/>
    <property type="match status" value="1"/>
</dbReference>
<feature type="binding site" evidence="5">
    <location>
        <position position="129"/>
    </location>
    <ligand>
        <name>substrate</name>
    </ligand>
</feature>
<dbReference type="CDD" id="cd16841">
    <property type="entry name" value="RraA_family"/>
    <property type="match status" value="1"/>
</dbReference>
<accession>A0A3P5WGH5</accession>
<proteinExistence type="predicted"/>
<keyword evidence="6" id="KW-0456">Lyase</keyword>
<dbReference type="OrthoDB" id="9812532at2"/>
<dbReference type="GO" id="GO:0016829">
    <property type="term" value="F:lyase activity"/>
    <property type="evidence" value="ECO:0007669"/>
    <property type="project" value="UniProtKB-KW"/>
</dbReference>
<dbReference type="AlphaFoldDB" id="A0A3P5WGH5"/>
<evidence type="ECO:0000256" key="2">
    <source>
        <dbReference type="ARBA" id="ARBA00016549"/>
    </source>
</evidence>
<dbReference type="Proteomes" id="UP000277498">
    <property type="component" value="Unassembled WGS sequence"/>
</dbReference>
<protein>
    <recommendedName>
        <fullName evidence="2">Putative 4-hydroxy-4-methyl-2-oxoglutarate aldolase</fullName>
    </recommendedName>
    <alternativeName>
        <fullName evidence="3">Regulator of ribonuclease activity homolog</fullName>
    </alternativeName>
    <alternativeName>
        <fullName evidence="4">RraA-like protein</fullName>
    </alternativeName>
</protein>
<dbReference type="PANTHER" id="PTHR33254:SF4">
    <property type="entry name" value="4-HYDROXY-4-METHYL-2-OXOGLUTARATE ALDOLASE 3-RELATED"/>
    <property type="match status" value="1"/>
</dbReference>